<keyword evidence="2" id="KW-1185">Reference proteome</keyword>
<dbReference type="Proteomes" id="UP001228113">
    <property type="component" value="Chromosome"/>
</dbReference>
<gene>
    <name evidence="1" type="ORF">METESE_11550</name>
</gene>
<dbReference type="KEGG" id="msea:METESE_11550"/>
<name>A0AA48GRE9_9BACT</name>
<dbReference type="RefSeq" id="WP_316411251.1">
    <property type="nucleotide sequence ID" value="NZ_AP027081.1"/>
</dbReference>
<dbReference type="AlphaFoldDB" id="A0AA48GRE9"/>
<protein>
    <submittedName>
        <fullName evidence="1">Uncharacterized protein</fullName>
    </submittedName>
</protein>
<evidence type="ECO:0000313" key="2">
    <source>
        <dbReference type="Proteomes" id="UP001228113"/>
    </source>
</evidence>
<accession>A0AA48GRE9</accession>
<dbReference type="EMBL" id="AP027081">
    <property type="protein sequence ID" value="BDU76197.1"/>
    <property type="molecule type" value="Genomic_DNA"/>
</dbReference>
<organism evidence="1 2">
    <name type="scientific">Mesoterricola sediminis</name>
    <dbReference type="NCBI Taxonomy" id="2927980"/>
    <lineage>
        <taxon>Bacteria</taxon>
        <taxon>Pseudomonadati</taxon>
        <taxon>Acidobacteriota</taxon>
        <taxon>Holophagae</taxon>
        <taxon>Holophagales</taxon>
        <taxon>Holophagaceae</taxon>
        <taxon>Mesoterricola</taxon>
    </lineage>
</organism>
<reference evidence="1" key="1">
    <citation type="journal article" date="2023" name="Int. J. Syst. Evol. Microbiol.">
        <title>Mesoterricola silvestris gen. nov., sp. nov., Mesoterricola sediminis sp. nov., Geothrix oryzae sp. nov., Geothrix edaphica sp. nov., Geothrix rubra sp. nov., and Geothrix limicola sp. nov., six novel members of Acidobacteriota isolated from soils.</title>
        <authorList>
            <person name="Itoh H."/>
            <person name="Sugisawa Y."/>
            <person name="Mise K."/>
            <person name="Xu Z."/>
            <person name="Kuniyasu M."/>
            <person name="Ushijima N."/>
            <person name="Kawano K."/>
            <person name="Kobayashi E."/>
            <person name="Shiratori Y."/>
            <person name="Masuda Y."/>
            <person name="Senoo K."/>
        </authorList>
    </citation>
    <scope>NUCLEOTIDE SEQUENCE</scope>
    <source>
        <strain evidence="1">W786</strain>
    </source>
</reference>
<sequence>MPIEDQYREWEETGRQWVGNLMPTLRGHGCLWHRCTVEGLQGIVRAGEIRPAGEGTEKSCVTDCQAHRLGAVPLFDFDTPSEREVYRAAKMGWAGFLNENRQCITIWLRVPVGHLDPTKLVIQGTEATLNNPLVYHGFKWIPWVEAWHPGPIAWAHVDQVWAARKPYGGGDYNMTPLDLADPVPEAQALRREWDEDWERRRAADRAEGKIDIAEALEAARARRFLVEPGE</sequence>
<proteinExistence type="predicted"/>
<evidence type="ECO:0000313" key="1">
    <source>
        <dbReference type="EMBL" id="BDU76197.1"/>
    </source>
</evidence>